<evidence type="ECO:0000259" key="1">
    <source>
        <dbReference type="Pfam" id="PF14534"/>
    </source>
</evidence>
<proteinExistence type="predicted"/>
<evidence type="ECO:0000313" key="2">
    <source>
        <dbReference type="EMBL" id="GGE37981.1"/>
    </source>
</evidence>
<dbReference type="SUPFAM" id="SSF54427">
    <property type="entry name" value="NTF2-like"/>
    <property type="match status" value="1"/>
</dbReference>
<dbReference type="AlphaFoldDB" id="A0A8J2VRN3"/>
<sequence>MQNQEALRKHLLELEERLLDSETRSTPEGLNQLLAEAFFEFGSSGKVFHKRDFMQEEGIAIYKMKASDFAIQELAADVVLATYKIIDETRNRRTLRSSLWKGVEGTWQMVFHQGTIIPNE</sequence>
<dbReference type="Pfam" id="PF14534">
    <property type="entry name" value="DUF4440"/>
    <property type="match status" value="1"/>
</dbReference>
<dbReference type="RefSeq" id="WP_188691877.1">
    <property type="nucleotide sequence ID" value="NZ_BMIR01000006.1"/>
</dbReference>
<reference evidence="2" key="1">
    <citation type="journal article" date="2014" name="Int. J. Syst. Evol. Microbiol.">
        <title>Complete genome sequence of Corynebacterium casei LMG S-19264T (=DSM 44701T), isolated from a smear-ripened cheese.</title>
        <authorList>
            <consortium name="US DOE Joint Genome Institute (JGI-PGF)"/>
            <person name="Walter F."/>
            <person name="Albersmeier A."/>
            <person name="Kalinowski J."/>
            <person name="Ruckert C."/>
        </authorList>
    </citation>
    <scope>NUCLEOTIDE SEQUENCE</scope>
    <source>
        <strain evidence="2">CGMCC 1.15371</strain>
    </source>
</reference>
<dbReference type="Proteomes" id="UP000628775">
    <property type="component" value="Unassembled WGS sequence"/>
</dbReference>
<comment type="caution">
    <text evidence="2">The sequence shown here is derived from an EMBL/GenBank/DDBJ whole genome shotgun (WGS) entry which is preliminary data.</text>
</comment>
<accession>A0A8J2VRN3</accession>
<protein>
    <recommendedName>
        <fullName evidence="1">DUF4440 domain-containing protein</fullName>
    </recommendedName>
</protein>
<dbReference type="Gene3D" id="3.10.450.50">
    <property type="match status" value="1"/>
</dbReference>
<reference evidence="2" key="2">
    <citation type="submission" date="2020-09" db="EMBL/GenBank/DDBJ databases">
        <authorList>
            <person name="Sun Q."/>
            <person name="Zhou Y."/>
        </authorList>
    </citation>
    <scope>NUCLEOTIDE SEQUENCE</scope>
    <source>
        <strain evidence="2">CGMCC 1.15371</strain>
    </source>
</reference>
<dbReference type="InterPro" id="IPR027843">
    <property type="entry name" value="DUF4440"/>
</dbReference>
<feature type="domain" description="DUF4440" evidence="1">
    <location>
        <begin position="11"/>
        <end position="109"/>
    </location>
</feature>
<organism evidence="2 3">
    <name type="scientific">Pullulanibacillus camelliae</name>
    <dbReference type="NCBI Taxonomy" id="1707096"/>
    <lineage>
        <taxon>Bacteria</taxon>
        <taxon>Bacillati</taxon>
        <taxon>Bacillota</taxon>
        <taxon>Bacilli</taxon>
        <taxon>Bacillales</taxon>
        <taxon>Sporolactobacillaceae</taxon>
        <taxon>Pullulanibacillus</taxon>
    </lineage>
</organism>
<dbReference type="InterPro" id="IPR032710">
    <property type="entry name" value="NTF2-like_dom_sf"/>
</dbReference>
<name>A0A8J2VRN3_9BACL</name>
<gene>
    <name evidence="2" type="ORF">GCM10011391_15970</name>
</gene>
<dbReference type="EMBL" id="BMIR01000006">
    <property type="protein sequence ID" value="GGE37981.1"/>
    <property type="molecule type" value="Genomic_DNA"/>
</dbReference>
<keyword evidence="3" id="KW-1185">Reference proteome</keyword>
<evidence type="ECO:0000313" key="3">
    <source>
        <dbReference type="Proteomes" id="UP000628775"/>
    </source>
</evidence>